<keyword evidence="1 3" id="KW-0732">Signal</keyword>
<evidence type="ECO:0000259" key="4">
    <source>
        <dbReference type="PROSITE" id="PS50911"/>
    </source>
</evidence>
<dbReference type="InterPro" id="IPR036779">
    <property type="entry name" value="LysM_dom_sf"/>
</dbReference>
<dbReference type="Pfam" id="PF05257">
    <property type="entry name" value="CHAP"/>
    <property type="match status" value="1"/>
</dbReference>
<dbReference type="CDD" id="cd00118">
    <property type="entry name" value="LysM"/>
    <property type="match status" value="1"/>
</dbReference>
<dbReference type="InterPro" id="IPR038765">
    <property type="entry name" value="Papain-like_cys_pep_sf"/>
</dbReference>
<keyword evidence="7" id="KW-1185">Reference proteome</keyword>
<proteinExistence type="predicted"/>
<evidence type="ECO:0000313" key="6">
    <source>
        <dbReference type="EMBL" id="MBM7635246.1"/>
    </source>
</evidence>
<dbReference type="Pfam" id="PF01476">
    <property type="entry name" value="LysM"/>
    <property type="match status" value="1"/>
</dbReference>
<dbReference type="Gene3D" id="3.10.350.10">
    <property type="entry name" value="LysM domain"/>
    <property type="match status" value="1"/>
</dbReference>
<evidence type="ECO:0000259" key="5">
    <source>
        <dbReference type="PROSITE" id="PS51782"/>
    </source>
</evidence>
<dbReference type="InterPro" id="IPR007921">
    <property type="entry name" value="CHAP_dom"/>
</dbReference>
<dbReference type="SMART" id="SM00257">
    <property type="entry name" value="LysM"/>
    <property type="match status" value="1"/>
</dbReference>
<organism evidence="6 7">
    <name type="scientific">Streptococcus saliviloxodontae</name>
    <dbReference type="NCBI Taxonomy" id="1349416"/>
    <lineage>
        <taxon>Bacteria</taxon>
        <taxon>Bacillati</taxon>
        <taxon>Bacillota</taxon>
        <taxon>Bacilli</taxon>
        <taxon>Lactobacillales</taxon>
        <taxon>Streptococcaceae</taxon>
        <taxon>Streptococcus</taxon>
    </lineage>
</organism>
<dbReference type="InterPro" id="IPR009148">
    <property type="entry name" value="PcsB-like"/>
</dbReference>
<gene>
    <name evidence="6" type="ORF">JOC31_000037</name>
</gene>
<name>A0ABS2PIS3_9STRE</name>
<evidence type="ECO:0000256" key="3">
    <source>
        <dbReference type="SAM" id="SignalP"/>
    </source>
</evidence>
<accession>A0ABS2PIS3</accession>
<evidence type="ECO:0000313" key="7">
    <source>
        <dbReference type="Proteomes" id="UP000809081"/>
    </source>
</evidence>
<comment type="caution">
    <text evidence="6">The sequence shown here is derived from an EMBL/GenBank/DDBJ whole genome shotgun (WGS) entry which is preliminary data.</text>
</comment>
<keyword evidence="2" id="KW-0378">Hydrolase</keyword>
<feature type="domain" description="Peptidase C51" evidence="4">
    <location>
        <begin position="109"/>
        <end position="233"/>
    </location>
</feature>
<dbReference type="PROSITE" id="PS51782">
    <property type="entry name" value="LYSM"/>
    <property type="match status" value="1"/>
</dbReference>
<reference evidence="6 7" key="1">
    <citation type="submission" date="2021-01" db="EMBL/GenBank/DDBJ databases">
        <title>Genomic Encyclopedia of Type Strains, Phase IV (KMG-IV): sequencing the most valuable type-strain genomes for metagenomic binning, comparative biology and taxonomic classification.</title>
        <authorList>
            <person name="Goeker M."/>
        </authorList>
    </citation>
    <scope>NUCLEOTIDE SEQUENCE [LARGE SCALE GENOMIC DNA]</scope>
    <source>
        <strain evidence="6 7">DSM 27513</strain>
    </source>
</reference>
<evidence type="ECO:0000256" key="2">
    <source>
        <dbReference type="ARBA" id="ARBA00022801"/>
    </source>
</evidence>
<dbReference type="SUPFAM" id="SSF54001">
    <property type="entry name" value="Cysteine proteinases"/>
    <property type="match status" value="1"/>
</dbReference>
<feature type="signal peptide" evidence="3">
    <location>
        <begin position="1"/>
        <end position="33"/>
    </location>
</feature>
<feature type="chain" id="PRO_5045991862" evidence="3">
    <location>
        <begin position="34"/>
        <end position="236"/>
    </location>
</feature>
<protein>
    <submittedName>
        <fullName evidence="6">Surface antigen</fullName>
    </submittedName>
</protein>
<dbReference type="PRINTS" id="PR01852">
    <property type="entry name" value="SIBAPROTEIN"/>
</dbReference>
<sequence length="236" mass="25446">MQQKIFTKNKMKQTSMILSAFLGVGLLAQEVKADSYTIQEGDSFYSIASQHGMDMYDLASLNGMTVDSLILPGQTLAVSATTVASNDDNTATSPAISLDYSTGQALNVIQNEYGQTLEVDENGNVTNTYPLGECTWGVKELAPWAGDWWGNGGDWASSAAAAGYAVGTTPVVGSIICWTDGSYGHVAYVTAVESDTKIQVLESNYKSQRWIDNYRGWFDPTNSVTAGTVHYIYPNA</sequence>
<dbReference type="EMBL" id="JAFBEI010000001">
    <property type="protein sequence ID" value="MBM7635246.1"/>
    <property type="molecule type" value="Genomic_DNA"/>
</dbReference>
<dbReference type="Proteomes" id="UP000809081">
    <property type="component" value="Unassembled WGS sequence"/>
</dbReference>
<dbReference type="InterPro" id="IPR018392">
    <property type="entry name" value="LysM"/>
</dbReference>
<evidence type="ECO:0000256" key="1">
    <source>
        <dbReference type="ARBA" id="ARBA00022729"/>
    </source>
</evidence>
<feature type="domain" description="LysM" evidence="5">
    <location>
        <begin position="34"/>
        <end position="78"/>
    </location>
</feature>
<dbReference type="Gene3D" id="3.90.1720.10">
    <property type="entry name" value="endopeptidase domain like (from Nostoc punctiforme)"/>
    <property type="match status" value="1"/>
</dbReference>
<dbReference type="SUPFAM" id="SSF54106">
    <property type="entry name" value="LysM domain"/>
    <property type="match status" value="1"/>
</dbReference>
<dbReference type="PROSITE" id="PS50911">
    <property type="entry name" value="CHAP"/>
    <property type="match status" value="1"/>
</dbReference>